<evidence type="ECO:0000256" key="3">
    <source>
        <dbReference type="ARBA" id="ARBA00023163"/>
    </source>
</evidence>
<dbReference type="EMBL" id="NGKW01000002">
    <property type="protein sequence ID" value="OTN94556.1"/>
    <property type="molecule type" value="Genomic_DNA"/>
</dbReference>
<name>A0A242BGD8_ENTFC</name>
<evidence type="ECO:0000259" key="4">
    <source>
        <dbReference type="PROSITE" id="PS01124"/>
    </source>
</evidence>
<feature type="domain" description="HTH araC/xylS-type" evidence="4">
    <location>
        <begin position="285"/>
        <end position="383"/>
    </location>
</feature>
<evidence type="ECO:0000313" key="5">
    <source>
        <dbReference type="EMBL" id="OTN94556.1"/>
    </source>
</evidence>
<dbReference type="PANTHER" id="PTHR43280:SF34">
    <property type="entry name" value="ARAC-FAMILY TRANSCRIPTIONAL REGULATOR"/>
    <property type="match status" value="1"/>
</dbReference>
<reference evidence="5 6" key="1">
    <citation type="submission" date="2017-05" db="EMBL/GenBank/DDBJ databases">
        <title>The Genome Sequence of Enterococcus faecium 7H8_DIV0219.</title>
        <authorList>
            <consortium name="The Broad Institute Genomics Platform"/>
            <consortium name="The Broad Institute Genomic Center for Infectious Diseases"/>
            <person name="Earl A."/>
            <person name="Manson A."/>
            <person name="Schwartman J."/>
            <person name="Gilmore M."/>
            <person name="Abouelleil A."/>
            <person name="Cao P."/>
            <person name="Chapman S."/>
            <person name="Cusick C."/>
            <person name="Shea T."/>
            <person name="Young S."/>
            <person name="Neafsey D."/>
            <person name="Nusbaum C."/>
            <person name="Birren B."/>
        </authorList>
    </citation>
    <scope>NUCLEOTIDE SEQUENCE [LARGE SCALE GENOMIC DNA]</scope>
    <source>
        <strain evidence="5 6">7H8_DIV0219</strain>
    </source>
</reference>
<keyword evidence="3" id="KW-0804">Transcription</keyword>
<proteinExistence type="predicted"/>
<dbReference type="PROSITE" id="PS01124">
    <property type="entry name" value="HTH_ARAC_FAMILY_2"/>
    <property type="match status" value="1"/>
</dbReference>
<accession>A0A242BGD8</accession>
<comment type="caution">
    <text evidence="5">The sequence shown here is derived from an EMBL/GenBank/DDBJ whole genome shotgun (WGS) entry which is preliminary data.</text>
</comment>
<keyword evidence="1" id="KW-0805">Transcription regulation</keyword>
<gene>
    <name evidence="5" type="ORF">A5810_000799</name>
</gene>
<evidence type="ECO:0000256" key="1">
    <source>
        <dbReference type="ARBA" id="ARBA00023015"/>
    </source>
</evidence>
<sequence length="390" mass="46292">MKQTAISKIMDLLYKKYLIPMVLFDSSGKVCHPEISWDIRPIMETFISPKEHQPVCLFNHFPFMFAKLDFMTDSKPYSLLIGPCGMIGESPDTFLFKGHVYHYGIHYTKETTAAFEEFVQLAYAFLTHKLLKKEELYWIYQKEIKQRSTTDQRLEDSLYDRRMQEATFDSYQFELRYTEYIKRNQPEKIDWLFKKMQETYHVELSENELEGLKLKFSAFVAILTRISIDEGVPINQAFSLSDALIQGLFRIHSSNEWHTYMKEATYRFMELIHQQPLADKSMLVKQLINYIDSHIYDRVTLGELAETFDKHKTHLSALFKKEMGQTIHSYIQERKINESKHLLLFTDKSYKEISVLLSFASQSHFIQVFKKTTSLTPREYRDQHYAYSVH</sequence>
<dbReference type="Proteomes" id="UP000194885">
    <property type="component" value="Unassembled WGS sequence"/>
</dbReference>
<dbReference type="GO" id="GO:0003700">
    <property type="term" value="F:DNA-binding transcription factor activity"/>
    <property type="evidence" value="ECO:0007669"/>
    <property type="project" value="InterPro"/>
</dbReference>
<evidence type="ECO:0000313" key="6">
    <source>
        <dbReference type="Proteomes" id="UP000194885"/>
    </source>
</evidence>
<evidence type="ECO:0000256" key="2">
    <source>
        <dbReference type="ARBA" id="ARBA00023125"/>
    </source>
</evidence>
<dbReference type="GO" id="GO:0043565">
    <property type="term" value="F:sequence-specific DNA binding"/>
    <property type="evidence" value="ECO:0007669"/>
    <property type="project" value="InterPro"/>
</dbReference>
<dbReference type="InterPro" id="IPR009057">
    <property type="entry name" value="Homeodomain-like_sf"/>
</dbReference>
<organism evidence="5 6">
    <name type="scientific">Enterococcus faecium</name>
    <name type="common">Streptococcus faecium</name>
    <dbReference type="NCBI Taxonomy" id="1352"/>
    <lineage>
        <taxon>Bacteria</taxon>
        <taxon>Bacillati</taxon>
        <taxon>Bacillota</taxon>
        <taxon>Bacilli</taxon>
        <taxon>Lactobacillales</taxon>
        <taxon>Enterococcaceae</taxon>
        <taxon>Enterococcus</taxon>
    </lineage>
</organism>
<dbReference type="SUPFAM" id="SSF46689">
    <property type="entry name" value="Homeodomain-like"/>
    <property type="match status" value="2"/>
</dbReference>
<dbReference type="Pfam" id="PF12833">
    <property type="entry name" value="HTH_18"/>
    <property type="match status" value="1"/>
</dbReference>
<dbReference type="AlphaFoldDB" id="A0A242BGD8"/>
<dbReference type="SMART" id="SM00342">
    <property type="entry name" value="HTH_ARAC"/>
    <property type="match status" value="1"/>
</dbReference>
<protein>
    <recommendedName>
        <fullName evidence="4">HTH araC/xylS-type domain-containing protein</fullName>
    </recommendedName>
</protein>
<dbReference type="Gene3D" id="1.10.10.60">
    <property type="entry name" value="Homeodomain-like"/>
    <property type="match status" value="2"/>
</dbReference>
<keyword evidence="2" id="KW-0238">DNA-binding</keyword>
<dbReference type="PANTHER" id="PTHR43280">
    <property type="entry name" value="ARAC-FAMILY TRANSCRIPTIONAL REGULATOR"/>
    <property type="match status" value="1"/>
</dbReference>
<dbReference type="InterPro" id="IPR018060">
    <property type="entry name" value="HTH_AraC"/>
</dbReference>